<dbReference type="KEGG" id="ovi:T265_13812"/>
<evidence type="ECO:0000313" key="4">
    <source>
        <dbReference type="Proteomes" id="UP000054324"/>
    </source>
</evidence>
<dbReference type="GeneID" id="20327979"/>
<dbReference type="OrthoDB" id="6236680at2759"/>
<sequence length="488" mass="57166">MPIDNATNFFWLPTVLKGSRRFTSRPNGSAKGSRDRAIRESDEEESRSSKEVNDGSQNSSAASKYIETDQWYRHRRYRNLILRDHVVKFHVRTNQSLSAWLHEQLALMGQEVDTAIFDLRMLNTGADEFFKPYLATTYTSLVELMRMLMDQYGTHGLQIYLVGWTIRHWLNVCRLHLLRSWLFRAPRRRLLFGVPDELPSLHQMLQEYVQTHTLCCINRDSSLHPGLCTLRQLVSLPHDFYCQPCFARELYRALLRSLCLRYQSSIRNKRKWIHYKRFGLPHQIVLLEAQSRSTERLIGNIKLLMDQILGRNSLNGSPLLPYPVSDSKIAWSPIYDGRFEECSALAGFISLLFVLLFLLLASIVETFAPASKSIIHFEVGIHEPLDISIRDTMMTYFILAPFCVYLNFELRLRLMHMLLPWLPSLTWSYFPCFPSDEVYIAFPQRLFKLGFEINLTWRCFEHYEQRLLHTYQQLLSGLAAWGILVRNV</sequence>
<evidence type="ECO:0000256" key="2">
    <source>
        <dbReference type="SAM" id="Phobius"/>
    </source>
</evidence>
<evidence type="ECO:0000313" key="3">
    <source>
        <dbReference type="EMBL" id="KER27395.1"/>
    </source>
</evidence>
<proteinExistence type="predicted"/>
<dbReference type="RefSeq" id="XP_009168888.1">
    <property type="nucleotide sequence ID" value="XM_009170624.1"/>
</dbReference>
<keyword evidence="2" id="KW-0812">Transmembrane</keyword>
<gene>
    <name evidence="3" type="ORF">T265_13812</name>
</gene>
<evidence type="ECO:0000256" key="1">
    <source>
        <dbReference type="SAM" id="MobiDB-lite"/>
    </source>
</evidence>
<keyword evidence="2" id="KW-0472">Membrane</keyword>
<dbReference type="AlphaFoldDB" id="A0A074ZVI9"/>
<name>A0A074ZVI9_OPIVI</name>
<dbReference type="Proteomes" id="UP000054324">
    <property type="component" value="Unassembled WGS sequence"/>
</dbReference>
<dbReference type="EMBL" id="KL596724">
    <property type="protein sequence ID" value="KER27395.1"/>
    <property type="molecule type" value="Genomic_DNA"/>
</dbReference>
<feature type="transmembrane region" description="Helical" evidence="2">
    <location>
        <begin position="344"/>
        <end position="364"/>
    </location>
</feature>
<organism evidence="3 4">
    <name type="scientific">Opisthorchis viverrini</name>
    <name type="common">Southeast Asian liver fluke</name>
    <dbReference type="NCBI Taxonomy" id="6198"/>
    <lineage>
        <taxon>Eukaryota</taxon>
        <taxon>Metazoa</taxon>
        <taxon>Spiralia</taxon>
        <taxon>Lophotrochozoa</taxon>
        <taxon>Platyhelminthes</taxon>
        <taxon>Trematoda</taxon>
        <taxon>Digenea</taxon>
        <taxon>Opisthorchiida</taxon>
        <taxon>Opisthorchiata</taxon>
        <taxon>Opisthorchiidae</taxon>
        <taxon>Opisthorchis</taxon>
    </lineage>
</organism>
<feature type="compositionally biased region" description="Basic and acidic residues" evidence="1">
    <location>
        <begin position="32"/>
        <end position="53"/>
    </location>
</feature>
<feature type="transmembrane region" description="Helical" evidence="2">
    <location>
        <begin position="393"/>
        <end position="410"/>
    </location>
</feature>
<feature type="region of interest" description="Disordered" evidence="1">
    <location>
        <begin position="22"/>
        <end position="61"/>
    </location>
</feature>
<dbReference type="CTD" id="20327979"/>
<accession>A0A074ZVI9</accession>
<protein>
    <submittedName>
        <fullName evidence="3">Uncharacterized protein</fullName>
    </submittedName>
</protein>
<feature type="non-terminal residue" evidence="3">
    <location>
        <position position="488"/>
    </location>
</feature>
<keyword evidence="2" id="KW-1133">Transmembrane helix</keyword>
<keyword evidence="4" id="KW-1185">Reference proteome</keyword>
<reference evidence="3 4" key="1">
    <citation type="submission" date="2013-11" db="EMBL/GenBank/DDBJ databases">
        <title>Opisthorchis viverrini - life in the bile duct.</title>
        <authorList>
            <person name="Young N.D."/>
            <person name="Nagarajan N."/>
            <person name="Lin S.J."/>
            <person name="Korhonen P.K."/>
            <person name="Jex A.R."/>
            <person name="Hall R.S."/>
            <person name="Safavi-Hemami H."/>
            <person name="Kaewkong W."/>
            <person name="Bertrand D."/>
            <person name="Gao S."/>
            <person name="Seet Q."/>
            <person name="Wongkham S."/>
            <person name="Teh B.T."/>
            <person name="Wongkham C."/>
            <person name="Intapan P.M."/>
            <person name="Maleewong W."/>
            <person name="Yang X."/>
            <person name="Hu M."/>
            <person name="Wang Z."/>
            <person name="Hofmann A."/>
            <person name="Sternberg P.W."/>
            <person name="Tan P."/>
            <person name="Wang J."/>
            <person name="Gasser R.B."/>
        </authorList>
    </citation>
    <scope>NUCLEOTIDE SEQUENCE [LARGE SCALE GENOMIC DNA]</scope>
</reference>